<dbReference type="EMBL" id="MT141312">
    <property type="protein sequence ID" value="QJA58181.1"/>
    <property type="molecule type" value="Genomic_DNA"/>
</dbReference>
<proteinExistence type="predicted"/>
<name>A0A6M3ILM9_9ZZZZ</name>
<organism evidence="1">
    <name type="scientific">viral metagenome</name>
    <dbReference type="NCBI Taxonomy" id="1070528"/>
    <lineage>
        <taxon>unclassified sequences</taxon>
        <taxon>metagenomes</taxon>
        <taxon>organismal metagenomes</taxon>
    </lineage>
</organism>
<reference evidence="1" key="1">
    <citation type="submission" date="2020-03" db="EMBL/GenBank/DDBJ databases">
        <title>The deep terrestrial virosphere.</title>
        <authorList>
            <person name="Holmfeldt K."/>
            <person name="Nilsson E."/>
            <person name="Simone D."/>
            <person name="Lopez-Fernandez M."/>
            <person name="Wu X."/>
            <person name="de Brujin I."/>
            <person name="Lundin D."/>
            <person name="Andersson A."/>
            <person name="Bertilsson S."/>
            <person name="Dopson M."/>
        </authorList>
    </citation>
    <scope>NUCLEOTIDE SEQUENCE</scope>
    <source>
        <strain evidence="1">MM415B01486</strain>
    </source>
</reference>
<evidence type="ECO:0000313" key="1">
    <source>
        <dbReference type="EMBL" id="QJA58181.1"/>
    </source>
</evidence>
<dbReference type="AlphaFoldDB" id="A0A6M3ILM9"/>
<sequence>MSYTLDGQELRRARVLLPYSGRWTADVELVDDAELSGQVDLVAGSLTLTGTVSRGGSFVGSSSWHLVGGGGGWGTTLPARSYRSDMGVRLGSVLADAAREAGETLGTGYEASRILGASYVRLRGAGTRLLELLGLTWWVDATGVTQFGARATGEVTGDWVLSSWDPVRRLAEVSTETPEILVPGLTLSDERIGELVIGEVQMDLSGGAIKATVRGAGAAPEQRMRDALRAAVRAQVPEVRYLGLYRYLIVDVAGTKADLHPVSSADLPALLSVRQLAGLGGGSCTPNVGAEVVVAFIDGDPGQPRIVAHDGPDGEAHVPADVTIDADGDIDLGAALGRVVREGDSITVGAAAGVVVIVTGLGVPPAKSRVFA</sequence>
<gene>
    <name evidence="1" type="ORF">MM415B01486_0003</name>
</gene>
<protein>
    <submittedName>
        <fullName evidence="1">Uncharacterized protein</fullName>
    </submittedName>
</protein>
<dbReference type="SUPFAM" id="SSF69255">
    <property type="entry name" value="gp5 N-terminal domain-like"/>
    <property type="match status" value="1"/>
</dbReference>
<dbReference type="Gene3D" id="2.40.50.230">
    <property type="entry name" value="Gp5 N-terminal domain"/>
    <property type="match status" value="1"/>
</dbReference>
<dbReference type="InterPro" id="IPR037026">
    <property type="entry name" value="Vgr_OB-fold_dom_sf"/>
</dbReference>
<accession>A0A6M3ILM9</accession>